<feature type="transmembrane region" description="Helical" evidence="6">
    <location>
        <begin position="271"/>
        <end position="288"/>
    </location>
</feature>
<feature type="transmembrane region" description="Helical" evidence="6">
    <location>
        <begin position="103"/>
        <end position="120"/>
    </location>
</feature>
<dbReference type="RefSeq" id="WP_377152886.1">
    <property type="nucleotide sequence ID" value="NZ_JBHSAF010000014.1"/>
</dbReference>
<feature type="transmembrane region" description="Helical" evidence="6">
    <location>
        <begin position="48"/>
        <end position="67"/>
    </location>
</feature>
<feature type="transmembrane region" description="Helical" evidence="6">
    <location>
        <begin position="79"/>
        <end position="97"/>
    </location>
</feature>
<evidence type="ECO:0000256" key="2">
    <source>
        <dbReference type="ARBA" id="ARBA00022475"/>
    </source>
</evidence>
<organism evidence="8 9">
    <name type="scientific">Pseudaeromonas sharmana</name>
    <dbReference type="NCBI Taxonomy" id="328412"/>
    <lineage>
        <taxon>Bacteria</taxon>
        <taxon>Pseudomonadati</taxon>
        <taxon>Pseudomonadota</taxon>
        <taxon>Gammaproteobacteria</taxon>
        <taxon>Aeromonadales</taxon>
        <taxon>Aeromonadaceae</taxon>
        <taxon>Pseudaeromonas</taxon>
    </lineage>
</organism>
<sequence length="291" mass="30506">MSHSVIDSRSSFWQVLAPLAAAFGAMLSITLGASLAKSLFPSVGPAGTTVLRLGIAALMLSLAFRIWRLRPTLRQWRAIVPYALSLSLMNLLFYMAISRIPLGSALAIEFVGPLTVALLGSRRRIDFIWIGLAVIGLLLILPLSGTARVIDPVGAVLALAAGVCWGLYIVTGRRAGQAMGASTPAFGMAIGALVVMPFGWAQAGSGLLDPNILWLAVAVAVLSSAVPYTLEMYALRRLPPHRFGILTSGEPVVGALVGWICLAESLPPSQWLGIAAIIAASVGTTLAARRG</sequence>
<keyword evidence="4 6" id="KW-1133">Transmembrane helix</keyword>
<feature type="transmembrane region" description="Helical" evidence="6">
    <location>
        <begin position="212"/>
        <end position="231"/>
    </location>
</feature>
<dbReference type="InterPro" id="IPR000620">
    <property type="entry name" value="EamA_dom"/>
</dbReference>
<comment type="subcellular location">
    <subcellularLocation>
        <location evidence="1">Cell membrane</location>
        <topology evidence="1">Multi-pass membrane protein</topology>
    </subcellularLocation>
</comment>
<reference evidence="9" key="1">
    <citation type="journal article" date="2019" name="Int. J. Syst. Evol. Microbiol.">
        <title>The Global Catalogue of Microorganisms (GCM) 10K type strain sequencing project: providing services to taxonomists for standard genome sequencing and annotation.</title>
        <authorList>
            <consortium name="The Broad Institute Genomics Platform"/>
            <consortium name="The Broad Institute Genome Sequencing Center for Infectious Disease"/>
            <person name="Wu L."/>
            <person name="Ma J."/>
        </authorList>
    </citation>
    <scope>NUCLEOTIDE SEQUENCE [LARGE SCALE GENOMIC DNA]</scope>
    <source>
        <strain evidence="9">CCUG 54939</strain>
    </source>
</reference>
<dbReference type="PANTHER" id="PTHR32322:SF18">
    <property type="entry name" value="S-ADENOSYLMETHIONINE_S-ADENOSYLHOMOCYSTEINE TRANSPORTER"/>
    <property type="match status" value="1"/>
</dbReference>
<protein>
    <submittedName>
        <fullName evidence="8">DMT family transporter</fullName>
    </submittedName>
</protein>
<gene>
    <name evidence="8" type="ORF">ACFOSS_12215</name>
</gene>
<dbReference type="PANTHER" id="PTHR32322">
    <property type="entry name" value="INNER MEMBRANE TRANSPORTER"/>
    <property type="match status" value="1"/>
</dbReference>
<comment type="caution">
    <text evidence="8">The sequence shown here is derived from an EMBL/GenBank/DDBJ whole genome shotgun (WGS) entry which is preliminary data.</text>
</comment>
<feature type="domain" description="EamA" evidence="7">
    <location>
        <begin position="154"/>
        <end position="284"/>
    </location>
</feature>
<evidence type="ECO:0000256" key="1">
    <source>
        <dbReference type="ARBA" id="ARBA00004651"/>
    </source>
</evidence>
<dbReference type="InterPro" id="IPR050638">
    <property type="entry name" value="AA-Vitamin_Transporters"/>
</dbReference>
<keyword evidence="3 6" id="KW-0812">Transmembrane</keyword>
<dbReference type="Pfam" id="PF00892">
    <property type="entry name" value="EamA"/>
    <property type="match status" value="1"/>
</dbReference>
<evidence type="ECO:0000256" key="4">
    <source>
        <dbReference type="ARBA" id="ARBA00022989"/>
    </source>
</evidence>
<feature type="transmembrane region" description="Helical" evidence="6">
    <location>
        <begin position="12"/>
        <end position="36"/>
    </location>
</feature>
<keyword evidence="2" id="KW-1003">Cell membrane</keyword>
<proteinExistence type="predicted"/>
<keyword evidence="5 6" id="KW-0472">Membrane</keyword>
<evidence type="ECO:0000256" key="6">
    <source>
        <dbReference type="SAM" id="Phobius"/>
    </source>
</evidence>
<evidence type="ECO:0000313" key="8">
    <source>
        <dbReference type="EMBL" id="MFC3914230.1"/>
    </source>
</evidence>
<evidence type="ECO:0000256" key="3">
    <source>
        <dbReference type="ARBA" id="ARBA00022692"/>
    </source>
</evidence>
<name>A0ABV8CPU0_9GAMM</name>
<evidence type="ECO:0000259" key="7">
    <source>
        <dbReference type="Pfam" id="PF00892"/>
    </source>
</evidence>
<feature type="transmembrane region" description="Helical" evidence="6">
    <location>
        <begin position="127"/>
        <end position="147"/>
    </location>
</feature>
<accession>A0ABV8CPU0</accession>
<dbReference type="SUPFAM" id="SSF103481">
    <property type="entry name" value="Multidrug resistance efflux transporter EmrE"/>
    <property type="match status" value="2"/>
</dbReference>
<keyword evidence="9" id="KW-1185">Reference proteome</keyword>
<feature type="transmembrane region" description="Helical" evidence="6">
    <location>
        <begin position="243"/>
        <end position="265"/>
    </location>
</feature>
<dbReference type="Gene3D" id="1.10.3730.20">
    <property type="match status" value="1"/>
</dbReference>
<feature type="transmembrane region" description="Helical" evidence="6">
    <location>
        <begin position="153"/>
        <end position="171"/>
    </location>
</feature>
<evidence type="ECO:0000256" key="5">
    <source>
        <dbReference type="ARBA" id="ARBA00023136"/>
    </source>
</evidence>
<evidence type="ECO:0000313" key="9">
    <source>
        <dbReference type="Proteomes" id="UP001595692"/>
    </source>
</evidence>
<dbReference type="EMBL" id="JBHSAF010000014">
    <property type="protein sequence ID" value="MFC3914230.1"/>
    <property type="molecule type" value="Genomic_DNA"/>
</dbReference>
<dbReference type="InterPro" id="IPR037185">
    <property type="entry name" value="EmrE-like"/>
</dbReference>
<feature type="transmembrane region" description="Helical" evidence="6">
    <location>
        <begin position="183"/>
        <end position="200"/>
    </location>
</feature>
<dbReference type="Proteomes" id="UP001595692">
    <property type="component" value="Unassembled WGS sequence"/>
</dbReference>